<organism evidence="3 4">
    <name type="scientific">Nocardioides mangrovicus</name>
    <dbReference type="NCBI Taxonomy" id="2478913"/>
    <lineage>
        <taxon>Bacteria</taxon>
        <taxon>Bacillati</taxon>
        <taxon>Actinomycetota</taxon>
        <taxon>Actinomycetes</taxon>
        <taxon>Propionibacteriales</taxon>
        <taxon>Nocardioidaceae</taxon>
        <taxon>Nocardioides</taxon>
    </lineage>
</organism>
<evidence type="ECO:0000256" key="2">
    <source>
        <dbReference type="SAM" id="MobiDB-lite"/>
    </source>
</evidence>
<dbReference type="CDD" id="cd05233">
    <property type="entry name" value="SDR_c"/>
    <property type="match status" value="1"/>
</dbReference>
<comment type="caution">
    <text evidence="3">The sequence shown here is derived from an EMBL/GenBank/DDBJ whole genome shotgun (WGS) entry which is preliminary data.</text>
</comment>
<dbReference type="PANTHER" id="PTHR42760">
    <property type="entry name" value="SHORT-CHAIN DEHYDROGENASES/REDUCTASES FAMILY MEMBER"/>
    <property type="match status" value="1"/>
</dbReference>
<proteinExistence type="inferred from homology"/>
<evidence type="ECO:0000313" key="3">
    <source>
        <dbReference type="EMBL" id="RLV49766.1"/>
    </source>
</evidence>
<dbReference type="AlphaFoldDB" id="A0A3L8P2X1"/>
<dbReference type="PANTHER" id="PTHR42760:SF40">
    <property type="entry name" value="3-OXOACYL-[ACYL-CARRIER-PROTEIN] REDUCTASE, CHLOROPLASTIC"/>
    <property type="match status" value="1"/>
</dbReference>
<dbReference type="Gene3D" id="3.40.50.720">
    <property type="entry name" value="NAD(P)-binding Rossmann-like Domain"/>
    <property type="match status" value="1"/>
</dbReference>
<dbReference type="EMBL" id="RDBE01000006">
    <property type="protein sequence ID" value="RLV49766.1"/>
    <property type="molecule type" value="Genomic_DNA"/>
</dbReference>
<dbReference type="GO" id="GO:0030497">
    <property type="term" value="P:fatty acid elongation"/>
    <property type="evidence" value="ECO:0007669"/>
    <property type="project" value="TreeGrafter"/>
</dbReference>
<evidence type="ECO:0000256" key="1">
    <source>
        <dbReference type="ARBA" id="ARBA00006484"/>
    </source>
</evidence>
<name>A0A3L8P2X1_9ACTN</name>
<reference evidence="3 4" key="1">
    <citation type="submission" date="2018-10" db="EMBL/GenBank/DDBJ databases">
        <title>Marmoricola sp. 4Q3S-7 whole genome shotgun sequence.</title>
        <authorList>
            <person name="Li F."/>
        </authorList>
    </citation>
    <scope>NUCLEOTIDE SEQUENCE [LARGE SCALE GENOMIC DNA]</scope>
    <source>
        <strain evidence="3 4">4Q3S-7</strain>
    </source>
</reference>
<accession>A0A3L8P2X1</accession>
<dbReference type="InterPro" id="IPR002347">
    <property type="entry name" value="SDR_fam"/>
</dbReference>
<gene>
    <name evidence="3" type="ORF">D9V37_07645</name>
</gene>
<dbReference type="SUPFAM" id="SSF51735">
    <property type="entry name" value="NAD(P)-binding Rossmann-fold domains"/>
    <property type="match status" value="1"/>
</dbReference>
<keyword evidence="4" id="KW-1185">Reference proteome</keyword>
<protein>
    <submittedName>
        <fullName evidence="3">SDR family oxidoreductase</fullName>
    </submittedName>
</protein>
<dbReference type="RefSeq" id="WP_121805531.1">
    <property type="nucleotide sequence ID" value="NZ_RDBE01000006.1"/>
</dbReference>
<dbReference type="OrthoDB" id="3208554at2"/>
<dbReference type="InterPro" id="IPR036291">
    <property type="entry name" value="NAD(P)-bd_dom_sf"/>
</dbReference>
<comment type="similarity">
    <text evidence="1">Belongs to the short-chain dehydrogenases/reductases (SDR) family.</text>
</comment>
<sequence length="237" mass="24081">MDLGLRDIVAFVVGGTGLIGEATARLLQEEGATVVVGARSEDSLARVAGELGVETVVVDTAEQASVDAAVASVNERFGTIGVLVNTAAPSAQTLDPGRSSDPEQVVEGLQGKAMGYLRMTNAVLPQMREAGYGRVVQVNGQNMYVTGSITGTVRNAGVAIAAKALADQVAGTGVTINVVNPGPVREDASPRTERGVPGDSTPEQVATVVVLLCSRGVAAVSGEFVSVGHKLPGLVGY</sequence>
<evidence type="ECO:0000313" key="4">
    <source>
        <dbReference type="Proteomes" id="UP000281708"/>
    </source>
</evidence>
<feature type="region of interest" description="Disordered" evidence="2">
    <location>
        <begin position="182"/>
        <end position="201"/>
    </location>
</feature>
<dbReference type="Pfam" id="PF00106">
    <property type="entry name" value="adh_short"/>
    <property type="match status" value="1"/>
</dbReference>
<feature type="compositionally biased region" description="Basic and acidic residues" evidence="2">
    <location>
        <begin position="184"/>
        <end position="196"/>
    </location>
</feature>
<dbReference type="Proteomes" id="UP000281708">
    <property type="component" value="Unassembled WGS sequence"/>
</dbReference>
<dbReference type="GO" id="GO:0016616">
    <property type="term" value="F:oxidoreductase activity, acting on the CH-OH group of donors, NAD or NADP as acceptor"/>
    <property type="evidence" value="ECO:0007669"/>
    <property type="project" value="TreeGrafter"/>
</dbReference>
<dbReference type="PRINTS" id="PR00081">
    <property type="entry name" value="GDHRDH"/>
</dbReference>